<dbReference type="SMART" id="SM00283">
    <property type="entry name" value="MA"/>
    <property type="match status" value="1"/>
</dbReference>
<feature type="domain" description="PAC" evidence="6">
    <location>
        <begin position="77"/>
        <end position="129"/>
    </location>
</feature>
<dbReference type="CDD" id="cd00130">
    <property type="entry name" value="PAS"/>
    <property type="match status" value="2"/>
</dbReference>
<dbReference type="PRINTS" id="PR00260">
    <property type="entry name" value="CHEMTRNSDUCR"/>
</dbReference>
<dbReference type="EMBL" id="BMMF01000010">
    <property type="protein sequence ID" value="GGK43731.1"/>
    <property type="molecule type" value="Genomic_DNA"/>
</dbReference>
<comment type="similarity">
    <text evidence="2">Belongs to the methyl-accepting chemotaxis (MCP) protein family.</text>
</comment>
<dbReference type="GO" id="GO:0016020">
    <property type="term" value="C:membrane"/>
    <property type="evidence" value="ECO:0007669"/>
    <property type="project" value="InterPro"/>
</dbReference>
<evidence type="ECO:0000256" key="3">
    <source>
        <dbReference type="PROSITE-ProRule" id="PRU00284"/>
    </source>
</evidence>
<dbReference type="InterPro" id="IPR001610">
    <property type="entry name" value="PAC"/>
</dbReference>
<feature type="domain" description="PAS" evidence="5">
    <location>
        <begin position="20"/>
        <end position="58"/>
    </location>
</feature>
<feature type="domain" description="Methyl-accepting transducer" evidence="4">
    <location>
        <begin position="245"/>
        <end position="474"/>
    </location>
</feature>
<gene>
    <name evidence="7" type="ORF">GCM10011322_33490</name>
</gene>
<name>A0A917QCC1_9HYPH</name>
<dbReference type="Gene3D" id="3.30.450.20">
    <property type="entry name" value="PAS domain"/>
    <property type="match status" value="2"/>
</dbReference>
<dbReference type="SUPFAM" id="SSF55785">
    <property type="entry name" value="PYP-like sensor domain (PAS domain)"/>
    <property type="match status" value="2"/>
</dbReference>
<dbReference type="NCBIfam" id="TIGR00229">
    <property type="entry name" value="sensory_box"/>
    <property type="match status" value="2"/>
</dbReference>
<evidence type="ECO:0000313" key="7">
    <source>
        <dbReference type="EMBL" id="GGK43731.1"/>
    </source>
</evidence>
<proteinExistence type="inferred from homology"/>
<dbReference type="GO" id="GO:0006935">
    <property type="term" value="P:chemotaxis"/>
    <property type="evidence" value="ECO:0007669"/>
    <property type="project" value="InterPro"/>
</dbReference>
<dbReference type="InterPro" id="IPR000014">
    <property type="entry name" value="PAS"/>
</dbReference>
<evidence type="ECO:0000259" key="4">
    <source>
        <dbReference type="PROSITE" id="PS50111"/>
    </source>
</evidence>
<dbReference type="InterPro" id="IPR013656">
    <property type="entry name" value="PAS_4"/>
</dbReference>
<dbReference type="SMART" id="SM00091">
    <property type="entry name" value="PAS"/>
    <property type="match status" value="2"/>
</dbReference>
<dbReference type="GO" id="GO:0004888">
    <property type="term" value="F:transmembrane signaling receptor activity"/>
    <property type="evidence" value="ECO:0007669"/>
    <property type="project" value="InterPro"/>
</dbReference>
<feature type="domain" description="PAC" evidence="6">
    <location>
        <begin position="199"/>
        <end position="251"/>
    </location>
</feature>
<dbReference type="AlphaFoldDB" id="A0A917QCC1"/>
<dbReference type="InterPro" id="IPR004090">
    <property type="entry name" value="Chemotax_Me-accpt_rcpt"/>
</dbReference>
<dbReference type="InterPro" id="IPR000700">
    <property type="entry name" value="PAS-assoc_C"/>
</dbReference>
<dbReference type="InterPro" id="IPR013655">
    <property type="entry name" value="PAS_fold_3"/>
</dbReference>
<evidence type="ECO:0000259" key="6">
    <source>
        <dbReference type="PROSITE" id="PS50113"/>
    </source>
</evidence>
<dbReference type="Pfam" id="PF00015">
    <property type="entry name" value="MCPsignal"/>
    <property type="match status" value="1"/>
</dbReference>
<keyword evidence="8" id="KW-1185">Reference proteome</keyword>
<evidence type="ECO:0000256" key="1">
    <source>
        <dbReference type="ARBA" id="ARBA00023224"/>
    </source>
</evidence>
<feature type="domain" description="PAS" evidence="5">
    <location>
        <begin position="140"/>
        <end position="170"/>
    </location>
</feature>
<accession>A0A917QCC1</accession>
<evidence type="ECO:0000259" key="5">
    <source>
        <dbReference type="PROSITE" id="PS50112"/>
    </source>
</evidence>
<dbReference type="PROSITE" id="PS50112">
    <property type="entry name" value="PAS"/>
    <property type="match status" value="2"/>
</dbReference>
<reference evidence="7 8" key="1">
    <citation type="journal article" date="2014" name="Int. J. Syst. Evol. Microbiol.">
        <title>Complete genome sequence of Corynebacterium casei LMG S-19264T (=DSM 44701T), isolated from a smear-ripened cheese.</title>
        <authorList>
            <consortium name="US DOE Joint Genome Institute (JGI-PGF)"/>
            <person name="Walter F."/>
            <person name="Albersmeier A."/>
            <person name="Kalinowski J."/>
            <person name="Ruckert C."/>
        </authorList>
    </citation>
    <scope>NUCLEOTIDE SEQUENCE [LARGE SCALE GENOMIC DNA]</scope>
    <source>
        <strain evidence="7 8">CGMCC 1.9161</strain>
    </source>
</reference>
<protein>
    <submittedName>
        <fullName evidence="7">Methyl-accepting chemotaxis protein</fullName>
    </submittedName>
</protein>
<keyword evidence="1 3" id="KW-0807">Transducer</keyword>
<dbReference type="PANTHER" id="PTHR32089">
    <property type="entry name" value="METHYL-ACCEPTING CHEMOTAXIS PROTEIN MCPB"/>
    <property type="match status" value="1"/>
</dbReference>
<comment type="caution">
    <text evidence="7">The sequence shown here is derived from an EMBL/GenBank/DDBJ whole genome shotgun (WGS) entry which is preliminary data.</text>
</comment>
<dbReference type="InterPro" id="IPR035965">
    <property type="entry name" value="PAS-like_dom_sf"/>
</dbReference>
<evidence type="ECO:0000313" key="8">
    <source>
        <dbReference type="Proteomes" id="UP000600449"/>
    </source>
</evidence>
<dbReference type="GO" id="GO:0007165">
    <property type="term" value="P:signal transduction"/>
    <property type="evidence" value="ECO:0007669"/>
    <property type="project" value="UniProtKB-KW"/>
</dbReference>
<organism evidence="7 8">
    <name type="scientific">Salinarimonas ramus</name>
    <dbReference type="NCBI Taxonomy" id="690164"/>
    <lineage>
        <taxon>Bacteria</taxon>
        <taxon>Pseudomonadati</taxon>
        <taxon>Pseudomonadota</taxon>
        <taxon>Alphaproteobacteria</taxon>
        <taxon>Hyphomicrobiales</taxon>
        <taxon>Salinarimonadaceae</taxon>
        <taxon>Salinarimonas</taxon>
    </lineage>
</organism>
<dbReference type="Pfam" id="PF08448">
    <property type="entry name" value="PAS_4"/>
    <property type="match status" value="1"/>
</dbReference>
<dbReference type="SUPFAM" id="SSF58104">
    <property type="entry name" value="Methyl-accepting chemotaxis protein (MCP) signaling domain"/>
    <property type="match status" value="1"/>
</dbReference>
<dbReference type="SMART" id="SM00086">
    <property type="entry name" value="PAC"/>
    <property type="match status" value="2"/>
</dbReference>
<dbReference type="PANTHER" id="PTHR32089:SF112">
    <property type="entry name" value="LYSOZYME-LIKE PROTEIN-RELATED"/>
    <property type="match status" value="1"/>
</dbReference>
<dbReference type="PROSITE" id="PS50111">
    <property type="entry name" value="CHEMOTAXIS_TRANSDUC_2"/>
    <property type="match status" value="1"/>
</dbReference>
<dbReference type="Gene3D" id="1.10.287.950">
    <property type="entry name" value="Methyl-accepting chemotaxis protein"/>
    <property type="match status" value="1"/>
</dbReference>
<dbReference type="RefSeq" id="WP_188914400.1">
    <property type="nucleotide sequence ID" value="NZ_BMMF01000010.1"/>
</dbReference>
<dbReference type="PROSITE" id="PS50113">
    <property type="entry name" value="PAC"/>
    <property type="match status" value="2"/>
</dbReference>
<dbReference type="Pfam" id="PF08447">
    <property type="entry name" value="PAS_3"/>
    <property type="match status" value="1"/>
</dbReference>
<dbReference type="InterPro" id="IPR004089">
    <property type="entry name" value="MCPsignal_dom"/>
</dbReference>
<dbReference type="Proteomes" id="UP000600449">
    <property type="component" value="Unassembled WGS sequence"/>
</dbReference>
<evidence type="ECO:0000256" key="2">
    <source>
        <dbReference type="ARBA" id="ARBA00029447"/>
    </source>
</evidence>
<sequence length="488" mass="51479">MKLFSMRGRATGDRGATPHLFVLDESGRILSASQTLLTASGRTPADVVGRTLADILDLSAAAGETDLFASLRRGETSAREVSIRTRDGREAWLSATFVPVRTKSGALERVVVTGADVTDVVARARDAQSQLDAINRSHAVITFALDGTILDANENFLSVMGYTDAEIVGRHHRIFVDAAYAKSADYAEFWAVLARGEYRSAEYRRIAKGGRVVHIMASYNPVFDRTGKPVKVVKFATDVTAQVQERERRREAVKAIDSDVGRIAEAAERTRATAEASVTTSGQVSANVQSVASAAEELASSVGEISQQVARSFEISTEAVTQSKATDGIIAELDASASRIGEVVELIRSIAGQTNLLALNATIEAARAGESGKGFAVVAAEVKSLAQQTANATDEISGQIAQTQVATGKAVTAIGEIGRTIERMNQVSSGIASAIEEQTSVTQEISSSMQDAAADVASVIAGVEEMARSAALVADATRTLREASRSVA</sequence>